<dbReference type="GO" id="GO:0006189">
    <property type="term" value="P:'de novo' IMP biosynthetic process"/>
    <property type="evidence" value="ECO:0007669"/>
    <property type="project" value="InterPro"/>
</dbReference>
<feature type="domain" description="PurE" evidence="4">
    <location>
        <begin position="1"/>
        <end position="141"/>
    </location>
</feature>
<evidence type="ECO:0000256" key="1">
    <source>
        <dbReference type="ARBA" id="ARBA00022755"/>
    </source>
</evidence>
<proteinExistence type="inferred from homology"/>
<dbReference type="AlphaFoldDB" id="A0A381PJ21"/>
<dbReference type="SMART" id="SM01001">
    <property type="entry name" value="AIRC"/>
    <property type="match status" value="1"/>
</dbReference>
<keyword evidence="2" id="KW-0413">Isomerase</keyword>
<dbReference type="HAMAP" id="MF_01929">
    <property type="entry name" value="PurE_classI"/>
    <property type="match status" value="1"/>
</dbReference>
<comment type="pathway">
    <text evidence="3">Purine metabolism.</text>
</comment>
<protein>
    <recommendedName>
        <fullName evidence="4">PurE domain-containing protein</fullName>
    </recommendedName>
</protein>
<dbReference type="EMBL" id="UINC01000977">
    <property type="protein sequence ID" value="SUZ66167.1"/>
    <property type="molecule type" value="Genomic_DNA"/>
</dbReference>
<gene>
    <name evidence="5" type="ORF">METZ01_LOCUS19021</name>
</gene>
<keyword evidence="1" id="KW-0658">Purine biosynthesis</keyword>
<dbReference type="InterPro" id="IPR000031">
    <property type="entry name" value="PurE_dom"/>
</dbReference>
<accession>A0A381PJ21</accession>
<dbReference type="PIRSF" id="PIRSF001338">
    <property type="entry name" value="AIR_carboxylase"/>
    <property type="match status" value="1"/>
</dbReference>
<dbReference type="SUPFAM" id="SSF52255">
    <property type="entry name" value="N5-CAIR mutase (phosphoribosylaminoimidazole carboxylase, PurE)"/>
    <property type="match status" value="1"/>
</dbReference>
<organism evidence="5">
    <name type="scientific">marine metagenome</name>
    <dbReference type="NCBI Taxonomy" id="408172"/>
    <lineage>
        <taxon>unclassified sequences</taxon>
        <taxon>metagenomes</taxon>
        <taxon>ecological metagenomes</taxon>
    </lineage>
</organism>
<evidence type="ECO:0000259" key="4">
    <source>
        <dbReference type="SMART" id="SM01001"/>
    </source>
</evidence>
<evidence type="ECO:0000256" key="3">
    <source>
        <dbReference type="ARBA" id="ARBA00025704"/>
    </source>
</evidence>
<reference evidence="5" key="1">
    <citation type="submission" date="2018-05" db="EMBL/GenBank/DDBJ databases">
        <authorList>
            <person name="Lanie J.A."/>
            <person name="Ng W.-L."/>
            <person name="Kazmierczak K.M."/>
            <person name="Andrzejewski T.M."/>
            <person name="Davidsen T.M."/>
            <person name="Wayne K.J."/>
            <person name="Tettelin H."/>
            <person name="Glass J.I."/>
            <person name="Rusch D."/>
            <person name="Podicherti R."/>
            <person name="Tsui H.-C.T."/>
            <person name="Winkler M.E."/>
        </authorList>
    </citation>
    <scope>NUCLEOTIDE SEQUENCE</scope>
</reference>
<dbReference type="Gene3D" id="3.40.50.1970">
    <property type="match status" value="1"/>
</dbReference>
<dbReference type="InterPro" id="IPR033747">
    <property type="entry name" value="PurE_ClassI"/>
</dbReference>
<name>A0A381PJ21_9ZZZZ</name>
<dbReference type="PANTHER" id="PTHR23046:SF2">
    <property type="entry name" value="PHOSPHORIBOSYLAMINOIMIDAZOLE CARBOXYLASE"/>
    <property type="match status" value="1"/>
</dbReference>
<dbReference type="PANTHER" id="PTHR23046">
    <property type="entry name" value="PHOSPHORIBOSYLAMINOIMIDAZOLE CARBOXYLASE CATALYTIC SUBUNIT"/>
    <property type="match status" value="1"/>
</dbReference>
<dbReference type="NCBIfam" id="TIGR01162">
    <property type="entry name" value="purE"/>
    <property type="match status" value="1"/>
</dbReference>
<evidence type="ECO:0000313" key="5">
    <source>
        <dbReference type="EMBL" id="SUZ66167.1"/>
    </source>
</evidence>
<dbReference type="GO" id="GO:0016853">
    <property type="term" value="F:isomerase activity"/>
    <property type="evidence" value="ECO:0007669"/>
    <property type="project" value="UniProtKB-KW"/>
</dbReference>
<dbReference type="InterPro" id="IPR024694">
    <property type="entry name" value="PurE_prokaryotes"/>
</dbReference>
<sequence length="142" mass="14330">MGSPRDADKMAGASEMLERFDVPHEVHVMSAHRTPDQVADLATNARKNGYGAIICGAGMAAHLAGAVSAKTTLPVIGVPLSGGVAGGIDALLSTVQMPRGIPVATVAVDGSANAAVLAVEILSVSDSELAARLATFRDEGAR</sequence>
<dbReference type="Pfam" id="PF00731">
    <property type="entry name" value="AIRC"/>
    <property type="match status" value="1"/>
</dbReference>
<evidence type="ECO:0000256" key="2">
    <source>
        <dbReference type="ARBA" id="ARBA00023235"/>
    </source>
</evidence>